<evidence type="ECO:0000313" key="1">
    <source>
        <dbReference type="EMBL" id="MCH80104.1"/>
    </source>
</evidence>
<protein>
    <submittedName>
        <fullName evidence="1">Uncharacterized protein</fullName>
    </submittedName>
</protein>
<keyword evidence="2" id="KW-1185">Reference proteome</keyword>
<dbReference type="EMBL" id="LXQA010000692">
    <property type="protein sequence ID" value="MCH80104.1"/>
    <property type="molecule type" value="Genomic_DNA"/>
</dbReference>
<dbReference type="Proteomes" id="UP000265520">
    <property type="component" value="Unassembled WGS sequence"/>
</dbReference>
<dbReference type="AlphaFoldDB" id="A0A392M0J6"/>
<name>A0A392M0J6_9FABA</name>
<evidence type="ECO:0000313" key="2">
    <source>
        <dbReference type="Proteomes" id="UP000265520"/>
    </source>
</evidence>
<reference evidence="1 2" key="1">
    <citation type="journal article" date="2018" name="Front. Plant Sci.">
        <title>Red Clover (Trifolium pratense) and Zigzag Clover (T. medium) - A Picture of Genomic Similarities and Differences.</title>
        <authorList>
            <person name="Dluhosova J."/>
            <person name="Istvanek J."/>
            <person name="Nedelnik J."/>
            <person name="Repkova J."/>
        </authorList>
    </citation>
    <scope>NUCLEOTIDE SEQUENCE [LARGE SCALE GENOMIC DNA]</scope>
    <source>
        <strain evidence="2">cv. 10/8</strain>
        <tissue evidence="1">Leaf</tissue>
    </source>
</reference>
<feature type="non-terminal residue" evidence="1">
    <location>
        <position position="1"/>
    </location>
</feature>
<sequence>EDFEEGFSCAIQQVEVLHPGTDLTGADSRLVVRGGRIVDPRTKTSFGLVTI</sequence>
<proteinExistence type="predicted"/>
<organism evidence="1 2">
    <name type="scientific">Trifolium medium</name>
    <dbReference type="NCBI Taxonomy" id="97028"/>
    <lineage>
        <taxon>Eukaryota</taxon>
        <taxon>Viridiplantae</taxon>
        <taxon>Streptophyta</taxon>
        <taxon>Embryophyta</taxon>
        <taxon>Tracheophyta</taxon>
        <taxon>Spermatophyta</taxon>
        <taxon>Magnoliopsida</taxon>
        <taxon>eudicotyledons</taxon>
        <taxon>Gunneridae</taxon>
        <taxon>Pentapetalae</taxon>
        <taxon>rosids</taxon>
        <taxon>fabids</taxon>
        <taxon>Fabales</taxon>
        <taxon>Fabaceae</taxon>
        <taxon>Papilionoideae</taxon>
        <taxon>50 kb inversion clade</taxon>
        <taxon>NPAAA clade</taxon>
        <taxon>Hologalegina</taxon>
        <taxon>IRL clade</taxon>
        <taxon>Trifolieae</taxon>
        <taxon>Trifolium</taxon>
    </lineage>
</organism>
<accession>A0A392M0J6</accession>
<comment type="caution">
    <text evidence="1">The sequence shown here is derived from an EMBL/GenBank/DDBJ whole genome shotgun (WGS) entry which is preliminary data.</text>
</comment>
<gene>
    <name evidence="1" type="ORF">A2U01_0000866</name>
</gene>